<keyword evidence="2" id="KW-1185">Reference proteome</keyword>
<dbReference type="AlphaFoldDB" id="A0A0P0Y2I3"/>
<organism evidence="1 2">
    <name type="scientific">Oryza sativa subsp. japonica</name>
    <name type="common">Rice</name>
    <dbReference type="NCBI Taxonomy" id="39947"/>
    <lineage>
        <taxon>Eukaryota</taxon>
        <taxon>Viridiplantae</taxon>
        <taxon>Streptophyta</taxon>
        <taxon>Embryophyta</taxon>
        <taxon>Tracheophyta</taxon>
        <taxon>Spermatophyta</taxon>
        <taxon>Magnoliopsida</taxon>
        <taxon>Liliopsida</taxon>
        <taxon>Poales</taxon>
        <taxon>Poaceae</taxon>
        <taxon>BOP clade</taxon>
        <taxon>Oryzoideae</taxon>
        <taxon>Oryzeae</taxon>
        <taxon>Oryzinae</taxon>
        <taxon>Oryza</taxon>
        <taxon>Oryza sativa</taxon>
    </lineage>
</organism>
<reference evidence="2" key="1">
    <citation type="journal article" date="2005" name="Nature">
        <title>The map-based sequence of the rice genome.</title>
        <authorList>
            <consortium name="International rice genome sequencing project (IRGSP)"/>
            <person name="Matsumoto T."/>
            <person name="Wu J."/>
            <person name="Kanamori H."/>
            <person name="Katayose Y."/>
            <person name="Fujisawa M."/>
            <person name="Namiki N."/>
            <person name="Mizuno H."/>
            <person name="Yamamoto K."/>
            <person name="Antonio B.A."/>
            <person name="Baba T."/>
            <person name="Sakata K."/>
            <person name="Nagamura Y."/>
            <person name="Aoki H."/>
            <person name="Arikawa K."/>
            <person name="Arita K."/>
            <person name="Bito T."/>
            <person name="Chiden Y."/>
            <person name="Fujitsuka N."/>
            <person name="Fukunaka R."/>
            <person name="Hamada M."/>
            <person name="Harada C."/>
            <person name="Hayashi A."/>
            <person name="Hijishita S."/>
            <person name="Honda M."/>
            <person name="Hosokawa S."/>
            <person name="Ichikawa Y."/>
            <person name="Idonuma A."/>
            <person name="Iijima M."/>
            <person name="Ikeda M."/>
            <person name="Ikeno M."/>
            <person name="Ito K."/>
            <person name="Ito S."/>
            <person name="Ito T."/>
            <person name="Ito Y."/>
            <person name="Ito Y."/>
            <person name="Iwabuchi A."/>
            <person name="Kamiya K."/>
            <person name="Karasawa W."/>
            <person name="Kurita K."/>
            <person name="Katagiri S."/>
            <person name="Kikuta A."/>
            <person name="Kobayashi H."/>
            <person name="Kobayashi N."/>
            <person name="Machita K."/>
            <person name="Maehara T."/>
            <person name="Masukawa M."/>
            <person name="Mizubayashi T."/>
            <person name="Mukai Y."/>
            <person name="Nagasaki H."/>
            <person name="Nagata Y."/>
            <person name="Naito S."/>
            <person name="Nakashima M."/>
            <person name="Nakama Y."/>
            <person name="Nakamichi Y."/>
            <person name="Nakamura M."/>
            <person name="Meguro A."/>
            <person name="Negishi M."/>
            <person name="Ohta I."/>
            <person name="Ohta T."/>
            <person name="Okamoto M."/>
            <person name="Ono N."/>
            <person name="Saji S."/>
            <person name="Sakaguchi M."/>
            <person name="Sakai K."/>
            <person name="Shibata M."/>
            <person name="Shimokawa T."/>
            <person name="Song J."/>
            <person name="Takazaki Y."/>
            <person name="Terasawa K."/>
            <person name="Tsugane M."/>
            <person name="Tsuji K."/>
            <person name="Ueda S."/>
            <person name="Waki K."/>
            <person name="Yamagata H."/>
            <person name="Yamamoto M."/>
            <person name="Yamamoto S."/>
            <person name="Yamane H."/>
            <person name="Yoshiki S."/>
            <person name="Yoshihara R."/>
            <person name="Yukawa K."/>
            <person name="Zhong H."/>
            <person name="Yano M."/>
            <person name="Yuan Q."/>
            <person name="Ouyang S."/>
            <person name="Liu J."/>
            <person name="Jones K.M."/>
            <person name="Gansberger K."/>
            <person name="Moffat K."/>
            <person name="Hill J."/>
            <person name="Bera J."/>
            <person name="Fadrosh D."/>
            <person name="Jin S."/>
            <person name="Johri S."/>
            <person name="Kim M."/>
            <person name="Overton L."/>
            <person name="Reardon M."/>
            <person name="Tsitrin T."/>
            <person name="Vuong H."/>
            <person name="Weaver B."/>
            <person name="Ciecko A."/>
            <person name="Tallon L."/>
            <person name="Jackson J."/>
            <person name="Pai G."/>
            <person name="Aken S.V."/>
            <person name="Utterback T."/>
            <person name="Reidmuller S."/>
            <person name="Feldblyum T."/>
            <person name="Hsiao J."/>
            <person name="Zismann V."/>
            <person name="Iobst S."/>
            <person name="de Vazeille A.R."/>
            <person name="Buell C.R."/>
            <person name="Ying K."/>
            <person name="Li Y."/>
            <person name="Lu T."/>
            <person name="Huang Y."/>
            <person name="Zhao Q."/>
            <person name="Feng Q."/>
            <person name="Zhang L."/>
            <person name="Zhu J."/>
            <person name="Weng Q."/>
            <person name="Mu J."/>
            <person name="Lu Y."/>
            <person name="Fan D."/>
            <person name="Liu Y."/>
            <person name="Guan J."/>
            <person name="Zhang Y."/>
            <person name="Yu S."/>
            <person name="Liu X."/>
            <person name="Zhang Y."/>
            <person name="Hong G."/>
            <person name="Han B."/>
            <person name="Choisne N."/>
            <person name="Demange N."/>
            <person name="Orjeda G."/>
            <person name="Samain S."/>
            <person name="Cattolico L."/>
            <person name="Pelletier E."/>
            <person name="Couloux A."/>
            <person name="Segurens B."/>
            <person name="Wincker P."/>
            <person name="D'Hont A."/>
            <person name="Scarpelli C."/>
            <person name="Weissenbach J."/>
            <person name="Salanoubat M."/>
            <person name="Quetier F."/>
            <person name="Yu Y."/>
            <person name="Kim H.R."/>
            <person name="Rambo T."/>
            <person name="Currie J."/>
            <person name="Collura K."/>
            <person name="Luo M."/>
            <person name="Yang T."/>
            <person name="Ammiraju J.S.S."/>
            <person name="Engler F."/>
            <person name="Soderlund C."/>
            <person name="Wing R.A."/>
            <person name="Palmer L.E."/>
            <person name="de la Bastide M."/>
            <person name="Spiegel L."/>
            <person name="Nascimento L."/>
            <person name="Zutavern T."/>
            <person name="O'Shaughnessy A."/>
            <person name="Dike S."/>
            <person name="Dedhia N."/>
            <person name="Preston R."/>
            <person name="Balija V."/>
            <person name="McCombie W.R."/>
            <person name="Chow T."/>
            <person name="Chen H."/>
            <person name="Chung M."/>
            <person name="Chen C."/>
            <person name="Shaw J."/>
            <person name="Wu H."/>
            <person name="Hsiao K."/>
            <person name="Chao Y."/>
            <person name="Chu M."/>
            <person name="Cheng C."/>
            <person name="Hour A."/>
            <person name="Lee P."/>
            <person name="Lin S."/>
            <person name="Lin Y."/>
            <person name="Liou J."/>
            <person name="Liu S."/>
            <person name="Hsing Y."/>
            <person name="Raghuvanshi S."/>
            <person name="Mohanty A."/>
            <person name="Bharti A.K."/>
            <person name="Gaur A."/>
            <person name="Gupta V."/>
            <person name="Kumar D."/>
            <person name="Ravi V."/>
            <person name="Vij S."/>
            <person name="Kapur A."/>
            <person name="Khurana P."/>
            <person name="Khurana P."/>
            <person name="Khurana J.P."/>
            <person name="Tyagi A.K."/>
            <person name="Gaikwad K."/>
            <person name="Singh A."/>
            <person name="Dalal V."/>
            <person name="Srivastava S."/>
            <person name="Dixit A."/>
            <person name="Pal A.K."/>
            <person name="Ghazi I.A."/>
            <person name="Yadav M."/>
            <person name="Pandit A."/>
            <person name="Bhargava A."/>
            <person name="Sureshbabu K."/>
            <person name="Batra K."/>
            <person name="Sharma T.R."/>
            <person name="Mohapatra T."/>
            <person name="Singh N.K."/>
            <person name="Messing J."/>
            <person name="Nelson A.B."/>
            <person name="Fuks G."/>
            <person name="Kavchok S."/>
            <person name="Keizer G."/>
            <person name="Linton E."/>
            <person name="Llaca V."/>
            <person name="Song R."/>
            <person name="Tanyolac B."/>
            <person name="Young S."/>
            <person name="Ho-Il K."/>
            <person name="Hahn J.H."/>
            <person name="Sangsakoo G."/>
            <person name="Vanavichit A."/>
            <person name="de Mattos Luiz.A.T."/>
            <person name="Zimmer P.D."/>
            <person name="Malone G."/>
            <person name="Dellagostin O."/>
            <person name="de Oliveira A.C."/>
            <person name="Bevan M."/>
            <person name="Bancroft I."/>
            <person name="Minx P."/>
            <person name="Cordum H."/>
            <person name="Wilson R."/>
            <person name="Cheng Z."/>
            <person name="Jin W."/>
            <person name="Jiang J."/>
            <person name="Leong S.A."/>
            <person name="Iwama H."/>
            <person name="Gojobori T."/>
            <person name="Itoh T."/>
            <person name="Niimura Y."/>
            <person name="Fujii Y."/>
            <person name="Habara T."/>
            <person name="Sakai H."/>
            <person name="Sato Y."/>
            <person name="Wilson G."/>
            <person name="Kumar K."/>
            <person name="McCouch S."/>
            <person name="Juretic N."/>
            <person name="Hoen D."/>
            <person name="Wright S."/>
            <person name="Bruskiewich R."/>
            <person name="Bureau T."/>
            <person name="Miyao A."/>
            <person name="Hirochika H."/>
            <person name="Nishikawa T."/>
            <person name="Kadowaki K."/>
            <person name="Sugiura M."/>
            <person name="Burr B."/>
            <person name="Sasaki T."/>
        </authorList>
    </citation>
    <scope>NUCLEOTIDE SEQUENCE [LARGE SCALE GENOMIC DNA]</scope>
    <source>
        <strain evidence="2">cv. Nipponbare</strain>
    </source>
</reference>
<dbReference type="EMBL" id="AP014967">
    <property type="protein sequence ID" value="BAT14102.1"/>
    <property type="molecule type" value="Genomic_DNA"/>
</dbReference>
<dbReference type="InParanoid" id="A0A0P0Y2I3"/>
<dbReference type="Proteomes" id="UP000059680">
    <property type="component" value="Chromosome 11"/>
</dbReference>
<gene>
    <name evidence="1" type="ordered locus">Os11g0493000</name>
    <name evidence="1" type="ORF">OSNPB_110493000</name>
</gene>
<sequence length="70" mass="8045">NEQSDYWKSLCMPIFASTRCDIIVTTRSEAVARLVQTIPFYNLDYLILMTAGCYSSKQRLLSMIMSVQQT</sequence>
<dbReference type="Gramene" id="Os11t0493000-00">
    <property type="protein sequence ID" value="Os11t0493000-00"/>
    <property type="gene ID" value="Os11g0493000"/>
</dbReference>
<feature type="non-terminal residue" evidence="1">
    <location>
        <position position="1"/>
    </location>
</feature>
<evidence type="ECO:0000313" key="1">
    <source>
        <dbReference type="EMBL" id="BAT14102.1"/>
    </source>
</evidence>
<proteinExistence type="predicted"/>
<evidence type="ECO:0000313" key="2">
    <source>
        <dbReference type="Proteomes" id="UP000059680"/>
    </source>
</evidence>
<protein>
    <submittedName>
        <fullName evidence="1">Os11g0493000 protein</fullName>
    </submittedName>
</protein>
<dbReference type="STRING" id="39947.A0A0P0Y2I3"/>
<dbReference type="PaxDb" id="39947-A0A0P0Y2I3"/>
<reference evidence="1 2" key="2">
    <citation type="journal article" date="2013" name="Plant Cell Physiol.">
        <title>Rice Annotation Project Database (RAP-DB): an integrative and interactive database for rice genomics.</title>
        <authorList>
            <person name="Sakai H."/>
            <person name="Lee S.S."/>
            <person name="Tanaka T."/>
            <person name="Numa H."/>
            <person name="Kim J."/>
            <person name="Kawahara Y."/>
            <person name="Wakimoto H."/>
            <person name="Yang C.C."/>
            <person name="Iwamoto M."/>
            <person name="Abe T."/>
            <person name="Yamada Y."/>
            <person name="Muto A."/>
            <person name="Inokuchi H."/>
            <person name="Ikemura T."/>
            <person name="Matsumoto T."/>
            <person name="Sasaki T."/>
            <person name="Itoh T."/>
        </authorList>
    </citation>
    <scope>NUCLEOTIDE SEQUENCE [LARGE SCALE GENOMIC DNA]</scope>
    <source>
        <strain evidence="2">cv. Nipponbare</strain>
    </source>
</reference>
<accession>A0A0P0Y2I3</accession>
<name>A0A0P0Y2I3_ORYSJ</name>
<reference evidence="1 2" key="3">
    <citation type="journal article" date="2013" name="Rice">
        <title>Improvement of the Oryza sativa Nipponbare reference genome using next generation sequence and optical map data.</title>
        <authorList>
            <person name="Kawahara Y."/>
            <person name="de la Bastide M."/>
            <person name="Hamilton J.P."/>
            <person name="Kanamori H."/>
            <person name="McCombie W.R."/>
            <person name="Ouyang S."/>
            <person name="Schwartz D.C."/>
            <person name="Tanaka T."/>
            <person name="Wu J."/>
            <person name="Zhou S."/>
            <person name="Childs K.L."/>
            <person name="Davidson R.M."/>
            <person name="Lin H."/>
            <person name="Quesada-Ocampo L."/>
            <person name="Vaillancourt B."/>
            <person name="Sakai H."/>
            <person name="Lee S.S."/>
            <person name="Kim J."/>
            <person name="Numa H."/>
            <person name="Itoh T."/>
            <person name="Buell C.R."/>
            <person name="Matsumoto T."/>
        </authorList>
    </citation>
    <scope>NUCLEOTIDE SEQUENCE [LARGE SCALE GENOMIC DNA]</scope>
    <source>
        <strain evidence="2">cv. Nipponbare</strain>
    </source>
</reference>